<dbReference type="Gene3D" id="1.10.530.10">
    <property type="match status" value="1"/>
</dbReference>
<protein>
    <submittedName>
        <fullName evidence="1">Glycoside hydrolase family 19</fullName>
    </submittedName>
</protein>
<evidence type="ECO:0000313" key="2">
    <source>
        <dbReference type="Proteomes" id="UP000242447"/>
    </source>
</evidence>
<proteinExistence type="predicted"/>
<evidence type="ECO:0000313" key="1">
    <source>
        <dbReference type="EMBL" id="ARO14459.1"/>
    </source>
</evidence>
<dbReference type="AlphaFoldDB" id="A0A1W6NZ40"/>
<sequence length="90" mass="10035">MTVSIGSDHARRIITVAREQRLTRAQTAYVLAKAWHETEAFNWLREIWGSTPAQLRYEGRADLGNTATGDGKGFMGLGYVQITGRSSYTD</sequence>
<name>A0A1W6NZ40_9RHOB</name>
<keyword evidence="1" id="KW-0378">Hydrolase</keyword>
<accession>A0A1W6NZ40</accession>
<dbReference type="RefSeq" id="WP_085786011.1">
    <property type="nucleotide sequence ID" value="NZ_CP019937.1"/>
</dbReference>
<dbReference type="GO" id="GO:0016787">
    <property type="term" value="F:hydrolase activity"/>
    <property type="evidence" value="ECO:0007669"/>
    <property type="project" value="UniProtKB-KW"/>
</dbReference>
<organism evidence="1 2">
    <name type="scientific">Ketogulonicigenium robustum</name>
    <dbReference type="NCBI Taxonomy" id="92947"/>
    <lineage>
        <taxon>Bacteria</taxon>
        <taxon>Pseudomonadati</taxon>
        <taxon>Pseudomonadota</taxon>
        <taxon>Alphaproteobacteria</taxon>
        <taxon>Rhodobacterales</taxon>
        <taxon>Roseobacteraceae</taxon>
        <taxon>Ketogulonicigenium</taxon>
    </lineage>
</organism>
<dbReference type="Proteomes" id="UP000242447">
    <property type="component" value="Chromosome"/>
</dbReference>
<reference evidence="1 2" key="1">
    <citation type="submission" date="2017-02" db="EMBL/GenBank/DDBJ databases">
        <title>Ketogulonicigenium robustum SPU B003 Genome sequencing and assembly.</title>
        <authorList>
            <person name="Li Y."/>
            <person name="Liu L."/>
            <person name="Wang C."/>
            <person name="Zhang M."/>
            <person name="Zhang T."/>
            <person name="Zhang Y."/>
        </authorList>
    </citation>
    <scope>NUCLEOTIDE SEQUENCE [LARGE SCALE GENOMIC DNA]</scope>
    <source>
        <strain evidence="1 2">SPU_B003</strain>
    </source>
</reference>
<keyword evidence="2" id="KW-1185">Reference proteome</keyword>
<gene>
    <name evidence="1" type="ORF">BVG79_01113</name>
</gene>
<dbReference type="SUPFAM" id="SSF53955">
    <property type="entry name" value="Lysozyme-like"/>
    <property type="match status" value="1"/>
</dbReference>
<dbReference type="STRING" id="92947.BVG79_01113"/>
<dbReference type="KEGG" id="kro:BVG79_01113"/>
<dbReference type="EMBL" id="CP019937">
    <property type="protein sequence ID" value="ARO14459.1"/>
    <property type="molecule type" value="Genomic_DNA"/>
</dbReference>
<dbReference type="InterPro" id="IPR023346">
    <property type="entry name" value="Lysozyme-like_dom_sf"/>
</dbReference>